<keyword evidence="1" id="KW-0812">Transmembrane</keyword>
<name>A0ABS8EIX4_9FLAO</name>
<dbReference type="Gene3D" id="3.30.1150.10">
    <property type="match status" value="1"/>
</dbReference>
<organism evidence="3 4">
    <name type="scientific">Winogradskyella immobilis</name>
    <dbReference type="NCBI Taxonomy" id="2816852"/>
    <lineage>
        <taxon>Bacteria</taxon>
        <taxon>Pseudomonadati</taxon>
        <taxon>Bacteroidota</taxon>
        <taxon>Flavobacteriia</taxon>
        <taxon>Flavobacteriales</taxon>
        <taxon>Flavobacteriaceae</taxon>
        <taxon>Winogradskyella</taxon>
    </lineage>
</organism>
<evidence type="ECO:0000259" key="2">
    <source>
        <dbReference type="Pfam" id="PF03544"/>
    </source>
</evidence>
<evidence type="ECO:0000256" key="1">
    <source>
        <dbReference type="SAM" id="Phobius"/>
    </source>
</evidence>
<keyword evidence="4" id="KW-1185">Reference proteome</keyword>
<reference evidence="4" key="2">
    <citation type="submission" date="2023-07" db="EMBL/GenBank/DDBJ databases">
        <title>Genome of Winogradskyella sp. E313.</title>
        <authorList>
            <person name="Zhou Y."/>
        </authorList>
    </citation>
    <scope>NUCLEOTIDE SEQUENCE [LARGE SCALE GENOMIC DNA]</scope>
    <source>
        <strain evidence="4">E313</strain>
    </source>
</reference>
<feature type="transmembrane region" description="Helical" evidence="1">
    <location>
        <begin position="12"/>
        <end position="31"/>
    </location>
</feature>
<gene>
    <name evidence="3" type="ORF">J1C55_00605</name>
</gene>
<keyword evidence="1" id="KW-1133">Transmembrane helix</keyword>
<protein>
    <submittedName>
        <fullName evidence="3">Energy transducer TonB</fullName>
    </submittedName>
</protein>
<evidence type="ECO:0000313" key="4">
    <source>
        <dbReference type="Proteomes" id="UP000778797"/>
    </source>
</evidence>
<dbReference type="EMBL" id="JAFMPT010000001">
    <property type="protein sequence ID" value="MCC1483075.1"/>
    <property type="molecule type" value="Genomic_DNA"/>
</dbReference>
<comment type="caution">
    <text evidence="3">The sequence shown here is derived from an EMBL/GenBank/DDBJ whole genome shotgun (WGS) entry which is preliminary data.</text>
</comment>
<dbReference type="Pfam" id="PF03544">
    <property type="entry name" value="TonB_C"/>
    <property type="match status" value="1"/>
</dbReference>
<dbReference type="Proteomes" id="UP000778797">
    <property type="component" value="Unassembled WGS sequence"/>
</dbReference>
<feature type="domain" description="TonB C-terminal" evidence="2">
    <location>
        <begin position="92"/>
        <end position="152"/>
    </location>
</feature>
<proteinExistence type="predicted"/>
<reference evidence="4" key="1">
    <citation type="submission" date="2021-03" db="EMBL/GenBank/DDBJ databases">
        <title>Genome of Cognatishimia sp. F0-27.</title>
        <authorList>
            <person name="Ping X."/>
        </authorList>
    </citation>
    <scope>NUCLEOTIDE SEQUENCE [LARGE SCALE GENOMIC DNA]</scope>
    <source>
        <strain evidence="4">E313</strain>
    </source>
</reference>
<keyword evidence="1" id="KW-0472">Membrane</keyword>
<accession>A0ABS8EIX4</accession>
<evidence type="ECO:0000313" key="3">
    <source>
        <dbReference type="EMBL" id="MCC1483075.1"/>
    </source>
</evidence>
<sequence length="165" mass="19110">MLLNLGLKRKRGVSYRLIFMLFIGGFTALNAQKKKKEVPFDMVDEAPLFIACNKRNTEEERKECVRAEIDKVVHGNFNFNLCNELNLKGHQRVVVLFKFGKYRGVKDIQVSAPHPALKAEAERVVKLLPEFTPGRHKRRNVEVIYTLPIMFNVLPEDENKDENKN</sequence>
<dbReference type="InterPro" id="IPR037682">
    <property type="entry name" value="TonB_C"/>
</dbReference>
<dbReference type="RefSeq" id="WP_227475491.1">
    <property type="nucleotide sequence ID" value="NZ_JAFMPT010000001.1"/>
</dbReference>